<comment type="caution">
    <text evidence="2">The sequence shown here is derived from an EMBL/GenBank/DDBJ whole genome shotgun (WGS) entry which is preliminary data.</text>
</comment>
<sequence>MSLASSNSQRDHSNSMNTQWSPTSSHQQSNNNRSNTRHSSQRHRTIPCTRSILSVVEVRFIELTRCLYQAKAIVQDLSSFHASILPTLSLSTYHCPTHLSNEGIGSAPFLQHIKQYLDEKFKKFTKLCRILMMILSRLEQNVQVKPERVQSFRNEIMEEWRVANDIKQQIQTYLHQNNHLFDGSQPDLLHETSPSPPI</sequence>
<dbReference type="OrthoDB" id="2402731at2759"/>
<feature type="compositionally biased region" description="Polar residues" evidence="1">
    <location>
        <begin position="1"/>
        <end position="22"/>
    </location>
</feature>
<proteinExistence type="predicted"/>
<dbReference type="AlphaFoldDB" id="A0A1X2IYB5"/>
<keyword evidence="3" id="KW-1185">Reference proteome</keyword>
<protein>
    <submittedName>
        <fullName evidence="2">Uncharacterized protein</fullName>
    </submittedName>
</protein>
<feature type="compositionally biased region" description="Low complexity" evidence="1">
    <location>
        <begin position="23"/>
        <end position="34"/>
    </location>
</feature>
<gene>
    <name evidence="2" type="ORF">BCR42DRAFT_402667</name>
</gene>
<name>A0A1X2IYB5_9FUNG</name>
<accession>A0A1X2IYB5</accession>
<evidence type="ECO:0000256" key="1">
    <source>
        <dbReference type="SAM" id="MobiDB-lite"/>
    </source>
</evidence>
<evidence type="ECO:0000313" key="3">
    <source>
        <dbReference type="Proteomes" id="UP000193560"/>
    </source>
</evidence>
<dbReference type="EMBL" id="MCGE01000002">
    <property type="protein sequence ID" value="ORZ24314.1"/>
    <property type="molecule type" value="Genomic_DNA"/>
</dbReference>
<organism evidence="2 3">
    <name type="scientific">Absidia repens</name>
    <dbReference type="NCBI Taxonomy" id="90262"/>
    <lineage>
        <taxon>Eukaryota</taxon>
        <taxon>Fungi</taxon>
        <taxon>Fungi incertae sedis</taxon>
        <taxon>Mucoromycota</taxon>
        <taxon>Mucoromycotina</taxon>
        <taxon>Mucoromycetes</taxon>
        <taxon>Mucorales</taxon>
        <taxon>Cunninghamellaceae</taxon>
        <taxon>Absidia</taxon>
    </lineage>
</organism>
<dbReference type="Proteomes" id="UP000193560">
    <property type="component" value="Unassembled WGS sequence"/>
</dbReference>
<reference evidence="2 3" key="1">
    <citation type="submission" date="2016-07" db="EMBL/GenBank/DDBJ databases">
        <title>Pervasive Adenine N6-methylation of Active Genes in Fungi.</title>
        <authorList>
            <consortium name="DOE Joint Genome Institute"/>
            <person name="Mondo S.J."/>
            <person name="Dannebaum R.O."/>
            <person name="Kuo R.C."/>
            <person name="Labutti K."/>
            <person name="Haridas S."/>
            <person name="Kuo A."/>
            <person name="Salamov A."/>
            <person name="Ahrendt S.R."/>
            <person name="Lipzen A."/>
            <person name="Sullivan W."/>
            <person name="Andreopoulos W.B."/>
            <person name="Clum A."/>
            <person name="Lindquist E."/>
            <person name="Daum C."/>
            <person name="Ramamoorthy G.K."/>
            <person name="Gryganskyi A."/>
            <person name="Culley D."/>
            <person name="Magnuson J.K."/>
            <person name="James T.Y."/>
            <person name="O'Malley M.A."/>
            <person name="Stajich J.E."/>
            <person name="Spatafora J.W."/>
            <person name="Visel A."/>
            <person name="Grigoriev I.V."/>
        </authorList>
    </citation>
    <scope>NUCLEOTIDE SEQUENCE [LARGE SCALE GENOMIC DNA]</scope>
    <source>
        <strain evidence="2 3">NRRL 1336</strain>
    </source>
</reference>
<feature type="region of interest" description="Disordered" evidence="1">
    <location>
        <begin position="1"/>
        <end position="43"/>
    </location>
</feature>
<evidence type="ECO:0000313" key="2">
    <source>
        <dbReference type="EMBL" id="ORZ24314.1"/>
    </source>
</evidence>